<keyword evidence="1" id="KW-0732">Signal</keyword>
<comment type="caution">
    <text evidence="2">The sequence shown here is derived from an EMBL/GenBank/DDBJ whole genome shotgun (WGS) entry which is preliminary data.</text>
</comment>
<dbReference type="Proteomes" id="UP001597375">
    <property type="component" value="Unassembled WGS sequence"/>
</dbReference>
<name>A0ABW5DAB9_9BACT</name>
<dbReference type="EMBL" id="JBHUIT010000008">
    <property type="protein sequence ID" value="MFD2256566.1"/>
    <property type="molecule type" value="Genomic_DNA"/>
</dbReference>
<protein>
    <recommendedName>
        <fullName evidence="4">DUF3108 domain-containing protein</fullName>
    </recommendedName>
</protein>
<organism evidence="2 3">
    <name type="scientific">Luteolibacter algae</name>
    <dbReference type="NCBI Taxonomy" id="454151"/>
    <lineage>
        <taxon>Bacteria</taxon>
        <taxon>Pseudomonadati</taxon>
        <taxon>Verrucomicrobiota</taxon>
        <taxon>Verrucomicrobiia</taxon>
        <taxon>Verrucomicrobiales</taxon>
        <taxon>Verrucomicrobiaceae</taxon>
        <taxon>Luteolibacter</taxon>
    </lineage>
</organism>
<evidence type="ECO:0000256" key="1">
    <source>
        <dbReference type="SAM" id="SignalP"/>
    </source>
</evidence>
<sequence length="252" mass="27962">MFRSLTILSLGLVMTLNAGVTRTWSNTDGTKSFSAEFISRQNNTVTLKREGSSEPLTFDISKLNAEDQRWLNLNYPLGENGKGEAMPDASAVFDTLKFGDTRETVTNKLMASKMVDSKVQGIFVGRTGLNGIYHTRQKVGGLYCFLFFDWTTDGELTEITLQTETKSDAEYDTVLQPCWEEMAELIGQIHGKPHQHMNIPGADLLTEGSMLASHLWPLEQGGTVMLGTSKINNGYQVVVRFTKEVINAKVIP</sequence>
<reference evidence="3" key="1">
    <citation type="journal article" date="2019" name="Int. J. Syst. Evol. Microbiol.">
        <title>The Global Catalogue of Microorganisms (GCM) 10K type strain sequencing project: providing services to taxonomists for standard genome sequencing and annotation.</title>
        <authorList>
            <consortium name="The Broad Institute Genomics Platform"/>
            <consortium name="The Broad Institute Genome Sequencing Center for Infectious Disease"/>
            <person name="Wu L."/>
            <person name="Ma J."/>
        </authorList>
    </citation>
    <scope>NUCLEOTIDE SEQUENCE [LARGE SCALE GENOMIC DNA]</scope>
    <source>
        <strain evidence="3">CGMCC 4.7106</strain>
    </source>
</reference>
<keyword evidence="3" id="KW-1185">Reference proteome</keyword>
<feature type="chain" id="PRO_5046558755" description="DUF3108 domain-containing protein" evidence="1">
    <location>
        <begin position="19"/>
        <end position="252"/>
    </location>
</feature>
<gene>
    <name evidence="2" type="ORF">ACFSSA_07755</name>
</gene>
<dbReference type="RefSeq" id="WP_386819855.1">
    <property type="nucleotide sequence ID" value="NZ_JBHUIT010000008.1"/>
</dbReference>
<evidence type="ECO:0000313" key="2">
    <source>
        <dbReference type="EMBL" id="MFD2256566.1"/>
    </source>
</evidence>
<evidence type="ECO:0008006" key="4">
    <source>
        <dbReference type="Google" id="ProtNLM"/>
    </source>
</evidence>
<proteinExistence type="predicted"/>
<accession>A0ABW5DAB9</accession>
<dbReference type="Gene3D" id="2.30.30.700">
    <property type="entry name" value="SLA1 homology domain 1"/>
    <property type="match status" value="1"/>
</dbReference>
<evidence type="ECO:0000313" key="3">
    <source>
        <dbReference type="Proteomes" id="UP001597375"/>
    </source>
</evidence>
<feature type="signal peptide" evidence="1">
    <location>
        <begin position="1"/>
        <end position="18"/>
    </location>
</feature>